<dbReference type="Gramene" id="ONK57420">
    <property type="protein sequence ID" value="ONK57420"/>
    <property type="gene ID" value="A4U43_C09F330"/>
</dbReference>
<evidence type="ECO:0000256" key="1">
    <source>
        <dbReference type="ARBA" id="ARBA00004477"/>
    </source>
</evidence>
<dbReference type="AlphaFoldDB" id="A0A5P1E4E1"/>
<evidence type="ECO:0000256" key="5">
    <source>
        <dbReference type="ARBA" id="ARBA00022801"/>
    </source>
</evidence>
<dbReference type="GO" id="GO:0005789">
    <property type="term" value="C:endoplasmic reticulum membrane"/>
    <property type="evidence" value="ECO:0007669"/>
    <property type="project" value="UniProtKB-SubCell"/>
</dbReference>
<keyword evidence="6" id="KW-0256">Endoplasmic reticulum</keyword>
<feature type="transmembrane region" description="Helical" evidence="11">
    <location>
        <begin position="102"/>
        <end position="126"/>
    </location>
</feature>
<dbReference type="GO" id="GO:0004222">
    <property type="term" value="F:metalloendopeptidase activity"/>
    <property type="evidence" value="ECO:0007669"/>
    <property type="project" value="InterPro"/>
</dbReference>
<dbReference type="OMA" id="VIFLCPI"/>
<dbReference type="PANTHER" id="PTHR13046:SF0">
    <property type="entry name" value="CAAX PRENYL PROTEASE 2"/>
    <property type="match status" value="1"/>
</dbReference>
<dbReference type="EC" id="3.4.26.1" evidence="10"/>
<evidence type="ECO:0000256" key="2">
    <source>
        <dbReference type="ARBA" id="ARBA00006897"/>
    </source>
</evidence>
<keyword evidence="3" id="KW-0645">Protease</keyword>
<keyword evidence="8 11" id="KW-0472">Membrane</keyword>
<dbReference type="InterPro" id="IPR039731">
    <property type="entry name" value="Rce1"/>
</dbReference>
<evidence type="ECO:0000256" key="4">
    <source>
        <dbReference type="ARBA" id="ARBA00022692"/>
    </source>
</evidence>
<feature type="transmembrane region" description="Helical" evidence="11">
    <location>
        <begin position="239"/>
        <end position="258"/>
    </location>
</feature>
<comment type="catalytic activity">
    <reaction evidence="9">
        <text>Hydrolyzes the peptide bond -P2-(S-farnesyl or geranylgeranyl)C-P1'-P2'-P3'-COOH where P1' and P2' are amino acids with aliphatic sidechains and P3' is any C-terminal residue.</text>
        <dbReference type="EC" id="3.4.26.1"/>
    </reaction>
</comment>
<name>A0A5P1E4E1_ASPOF</name>
<evidence type="ECO:0000256" key="10">
    <source>
        <dbReference type="ARBA" id="ARBA00049729"/>
    </source>
</evidence>
<keyword evidence="5" id="KW-0378">Hydrolase</keyword>
<feature type="transmembrane region" description="Helical" evidence="11">
    <location>
        <begin position="265"/>
        <end position="282"/>
    </location>
</feature>
<reference evidence="14" key="1">
    <citation type="journal article" date="2017" name="Nat. Commun.">
        <title>The asparagus genome sheds light on the origin and evolution of a young Y chromosome.</title>
        <authorList>
            <person name="Harkess A."/>
            <person name="Zhou J."/>
            <person name="Xu C."/>
            <person name="Bowers J.E."/>
            <person name="Van der Hulst R."/>
            <person name="Ayyampalayam S."/>
            <person name="Mercati F."/>
            <person name="Riccardi P."/>
            <person name="McKain M.R."/>
            <person name="Kakrana A."/>
            <person name="Tang H."/>
            <person name="Ray J."/>
            <person name="Groenendijk J."/>
            <person name="Arikit S."/>
            <person name="Mathioni S.M."/>
            <person name="Nakano M."/>
            <person name="Shan H."/>
            <person name="Telgmann-Rauber A."/>
            <person name="Kanno A."/>
            <person name="Yue Z."/>
            <person name="Chen H."/>
            <person name="Li W."/>
            <person name="Chen Y."/>
            <person name="Xu X."/>
            <person name="Zhang Y."/>
            <person name="Luo S."/>
            <person name="Chen H."/>
            <person name="Gao J."/>
            <person name="Mao Z."/>
            <person name="Pires J.C."/>
            <person name="Luo M."/>
            <person name="Kudrna D."/>
            <person name="Wing R.A."/>
            <person name="Meyers B.C."/>
            <person name="Yi K."/>
            <person name="Kong H."/>
            <person name="Lavrijsen P."/>
            <person name="Sunseri F."/>
            <person name="Falavigna A."/>
            <person name="Ye Y."/>
            <person name="Leebens-Mack J.H."/>
            <person name="Chen G."/>
        </authorList>
    </citation>
    <scope>NUCLEOTIDE SEQUENCE [LARGE SCALE GENOMIC DNA]</scope>
    <source>
        <strain evidence="14">cv. DH0086</strain>
    </source>
</reference>
<evidence type="ECO:0000256" key="6">
    <source>
        <dbReference type="ARBA" id="ARBA00022824"/>
    </source>
</evidence>
<dbReference type="Pfam" id="PF02517">
    <property type="entry name" value="Rce1-like"/>
    <property type="match status" value="1"/>
</dbReference>
<evidence type="ECO:0000256" key="9">
    <source>
        <dbReference type="ARBA" id="ARBA00047280"/>
    </source>
</evidence>
<sequence length="381" mass="41935">MNPVTDDPATASTTTISGPLAIASCAAMALSYVAILYAPTLLLRLPPPTSLDNFMMRRFACAFVSSAASAALTASIVGAGRFRDLASIFGVFGIRADHTWRALVFPLLLTSLVYSGSLALEFWLVISGRRGLKSFGEWVYGMLHNVMAWRNYVVAPFTEELVFRACMIPLLLCGGFNRYNIIFLSPVFFSLAHLNHFLELYCQHKYPFRKALLIVGLQLGYTVIFGWYASFLFIQTGNILSPVVAHIFCNIMGLPVVYSSGTKGLVTAVFVAGTVSFFWLLLPASSPDLYNDSLDNCFCWHGFVCHLLWSIPPPSIVSDRLDNLNESWSQFQCSTPPVKDGVGVVGIGHGKLLPELLVQKLRLLPQPLVLLHYAAVLQVQV</sequence>
<feature type="transmembrane region" description="Helical" evidence="11">
    <location>
        <begin position="210"/>
        <end position="233"/>
    </location>
</feature>
<protein>
    <recommendedName>
        <fullName evidence="10">intramembrane prenyl-peptidase Rce1</fullName>
        <ecNumber evidence="10">3.4.26.1</ecNumber>
    </recommendedName>
</protein>
<evidence type="ECO:0000256" key="3">
    <source>
        <dbReference type="ARBA" id="ARBA00022670"/>
    </source>
</evidence>
<dbReference type="EMBL" id="CM007389">
    <property type="protein sequence ID" value="ONK57420.1"/>
    <property type="molecule type" value="Genomic_DNA"/>
</dbReference>
<gene>
    <name evidence="13" type="ORF">A4U43_C09F330</name>
</gene>
<keyword evidence="7 11" id="KW-1133">Transmembrane helix</keyword>
<evidence type="ECO:0000256" key="7">
    <source>
        <dbReference type="ARBA" id="ARBA00022989"/>
    </source>
</evidence>
<keyword evidence="4 11" id="KW-0812">Transmembrane</keyword>
<accession>A0A5P1E4E1</accession>
<feature type="transmembrane region" description="Helical" evidence="11">
    <location>
        <begin position="59"/>
        <end position="82"/>
    </location>
</feature>
<evidence type="ECO:0000313" key="13">
    <source>
        <dbReference type="EMBL" id="ONK57420.1"/>
    </source>
</evidence>
<dbReference type="PANTHER" id="PTHR13046">
    <property type="entry name" value="PROTEASE U48 CAAX PRENYL PROTEASE RCE1"/>
    <property type="match status" value="1"/>
</dbReference>
<feature type="domain" description="CAAX prenyl protease 2/Lysostaphin resistance protein A-like" evidence="12">
    <location>
        <begin position="146"/>
        <end position="252"/>
    </location>
</feature>
<evidence type="ECO:0000256" key="11">
    <source>
        <dbReference type="SAM" id="Phobius"/>
    </source>
</evidence>
<organism evidence="13 14">
    <name type="scientific">Asparagus officinalis</name>
    <name type="common">Garden asparagus</name>
    <dbReference type="NCBI Taxonomy" id="4686"/>
    <lineage>
        <taxon>Eukaryota</taxon>
        <taxon>Viridiplantae</taxon>
        <taxon>Streptophyta</taxon>
        <taxon>Embryophyta</taxon>
        <taxon>Tracheophyta</taxon>
        <taxon>Spermatophyta</taxon>
        <taxon>Magnoliopsida</taxon>
        <taxon>Liliopsida</taxon>
        <taxon>Asparagales</taxon>
        <taxon>Asparagaceae</taxon>
        <taxon>Asparagoideae</taxon>
        <taxon>Asparagus</taxon>
    </lineage>
</organism>
<evidence type="ECO:0000313" key="14">
    <source>
        <dbReference type="Proteomes" id="UP000243459"/>
    </source>
</evidence>
<evidence type="ECO:0000256" key="8">
    <source>
        <dbReference type="ARBA" id="ARBA00023136"/>
    </source>
</evidence>
<comment type="similarity">
    <text evidence="2">Belongs to the peptidase U48 family.</text>
</comment>
<keyword evidence="14" id="KW-1185">Reference proteome</keyword>
<dbReference type="GO" id="GO:0071586">
    <property type="term" value="P:CAAX-box protein processing"/>
    <property type="evidence" value="ECO:0007669"/>
    <property type="project" value="InterPro"/>
</dbReference>
<proteinExistence type="inferred from homology"/>
<dbReference type="InterPro" id="IPR003675">
    <property type="entry name" value="Rce1/LyrA-like_dom"/>
</dbReference>
<dbReference type="Proteomes" id="UP000243459">
    <property type="component" value="Chromosome 9"/>
</dbReference>
<evidence type="ECO:0000259" key="12">
    <source>
        <dbReference type="Pfam" id="PF02517"/>
    </source>
</evidence>
<comment type="subcellular location">
    <subcellularLocation>
        <location evidence="1">Endoplasmic reticulum membrane</location>
        <topology evidence="1">Multi-pass membrane protein</topology>
    </subcellularLocation>
</comment>
<feature type="transmembrane region" description="Helical" evidence="11">
    <location>
        <begin position="20"/>
        <end position="38"/>
    </location>
</feature>